<dbReference type="RefSeq" id="WP_347605995.1">
    <property type="nucleotide sequence ID" value="NZ_JBDPZC010000001.1"/>
</dbReference>
<sequence length="41" mass="4505">MSWARWRGTLIGVKEGRVWVRTVGAVTAVDPASVQYQTSAN</sequence>
<reference evidence="1 2" key="1">
    <citation type="submission" date="2024-05" db="EMBL/GenBank/DDBJ databases">
        <title>Roseateles sp. 2.12 16S ribosomal RNA gene Genome sequencing and assembly.</title>
        <authorList>
            <person name="Woo H."/>
        </authorList>
    </citation>
    <scope>NUCLEOTIDE SEQUENCE [LARGE SCALE GENOMIC DNA]</scope>
    <source>
        <strain evidence="1 2">2.12</strain>
    </source>
</reference>
<dbReference type="EMBL" id="JBDPZC010000001">
    <property type="protein sequence ID" value="MEO3711774.1"/>
    <property type="molecule type" value="Genomic_DNA"/>
</dbReference>
<dbReference type="Proteomes" id="UP001462640">
    <property type="component" value="Unassembled WGS sequence"/>
</dbReference>
<evidence type="ECO:0000313" key="2">
    <source>
        <dbReference type="Proteomes" id="UP001462640"/>
    </source>
</evidence>
<comment type="caution">
    <text evidence="1">The sequence shown here is derived from an EMBL/GenBank/DDBJ whole genome shotgun (WGS) entry which is preliminary data.</text>
</comment>
<evidence type="ECO:0000313" key="1">
    <source>
        <dbReference type="EMBL" id="MEO3711774.1"/>
    </source>
</evidence>
<gene>
    <name evidence="1" type="ORF">ABDJ40_03235</name>
</gene>
<organism evidence="1 2">
    <name type="scientific">Roseateles flavus</name>
    <dbReference type="NCBI Taxonomy" id="3149041"/>
    <lineage>
        <taxon>Bacteria</taxon>
        <taxon>Pseudomonadati</taxon>
        <taxon>Pseudomonadota</taxon>
        <taxon>Betaproteobacteria</taxon>
        <taxon>Burkholderiales</taxon>
        <taxon>Sphaerotilaceae</taxon>
        <taxon>Roseateles</taxon>
    </lineage>
</organism>
<keyword evidence="2" id="KW-1185">Reference proteome</keyword>
<proteinExistence type="predicted"/>
<protein>
    <submittedName>
        <fullName evidence="1">Uncharacterized protein</fullName>
    </submittedName>
</protein>
<name>A0ABV0G9U9_9BURK</name>
<accession>A0ABV0G9U9</accession>